<keyword evidence="3" id="KW-1185">Reference proteome</keyword>
<dbReference type="InterPro" id="IPR044929">
    <property type="entry name" value="DNA/RNA_non-sp_Endonuclease_sf"/>
</dbReference>
<dbReference type="AlphaFoldDB" id="A0A0R1VG88"/>
<gene>
    <name evidence="2" type="ORF">FC89_GL002135</name>
</gene>
<dbReference type="PATRIC" id="fig|1423750.3.peg.2176"/>
<organism evidence="2 3">
    <name type="scientific">Liquorilactobacillus ghanensis DSM 18630</name>
    <dbReference type="NCBI Taxonomy" id="1423750"/>
    <lineage>
        <taxon>Bacteria</taxon>
        <taxon>Bacillati</taxon>
        <taxon>Bacillota</taxon>
        <taxon>Bacilli</taxon>
        <taxon>Lactobacillales</taxon>
        <taxon>Lactobacillaceae</taxon>
        <taxon>Liquorilactobacillus</taxon>
    </lineage>
</organism>
<protein>
    <recommendedName>
        <fullName evidence="1">Type VII secretion system protein EssD-like domain-containing protein</fullName>
    </recommendedName>
</protein>
<feature type="domain" description="Type VII secretion system protein EssD-like" evidence="1">
    <location>
        <begin position="112"/>
        <end position="243"/>
    </location>
</feature>
<dbReference type="Pfam" id="PF13930">
    <property type="entry name" value="Endonuclea_NS_2"/>
    <property type="match status" value="1"/>
</dbReference>
<evidence type="ECO:0000313" key="2">
    <source>
        <dbReference type="EMBL" id="KRM04455.1"/>
    </source>
</evidence>
<proteinExistence type="predicted"/>
<dbReference type="Proteomes" id="UP000051451">
    <property type="component" value="Unassembled WGS sequence"/>
</dbReference>
<dbReference type="STRING" id="1423750.FC89_GL002135"/>
<dbReference type="PROSITE" id="PS51257">
    <property type="entry name" value="PROKAR_LIPOPROTEIN"/>
    <property type="match status" value="1"/>
</dbReference>
<accession>A0A0R1VG88</accession>
<dbReference type="OrthoDB" id="9783680at2"/>
<dbReference type="GeneID" id="98319804"/>
<dbReference type="RefSeq" id="WP_057872505.1">
    <property type="nucleotide sequence ID" value="NZ_AZGB01000027.1"/>
</dbReference>
<dbReference type="InterPro" id="IPR044927">
    <property type="entry name" value="Endonuclea_NS_2"/>
</dbReference>
<name>A0A0R1VG88_9LACO</name>
<reference evidence="2 3" key="1">
    <citation type="journal article" date="2015" name="Genome Announc.">
        <title>Expanding the biotechnology potential of lactobacilli through comparative genomics of 213 strains and associated genera.</title>
        <authorList>
            <person name="Sun Z."/>
            <person name="Harris H.M."/>
            <person name="McCann A."/>
            <person name="Guo C."/>
            <person name="Argimon S."/>
            <person name="Zhang W."/>
            <person name="Yang X."/>
            <person name="Jeffery I.B."/>
            <person name="Cooney J.C."/>
            <person name="Kagawa T.F."/>
            <person name="Liu W."/>
            <person name="Song Y."/>
            <person name="Salvetti E."/>
            <person name="Wrobel A."/>
            <person name="Rasinkangas P."/>
            <person name="Parkhill J."/>
            <person name="Rea M.C."/>
            <person name="O'Sullivan O."/>
            <person name="Ritari J."/>
            <person name="Douillard F.P."/>
            <person name="Paul Ross R."/>
            <person name="Yang R."/>
            <person name="Briner A.E."/>
            <person name="Felis G.E."/>
            <person name="de Vos W.M."/>
            <person name="Barrangou R."/>
            <person name="Klaenhammer T.R."/>
            <person name="Caufield P.W."/>
            <person name="Cui Y."/>
            <person name="Zhang H."/>
            <person name="O'Toole P.W."/>
        </authorList>
    </citation>
    <scope>NUCLEOTIDE SEQUENCE [LARGE SCALE GENOMIC DNA]</scope>
    <source>
        <strain evidence="2 3">DSM 18630</strain>
    </source>
</reference>
<sequence length="274" mass="30849">MKKIIQIITTIWVAFLIFSCPVVTKSSASTVEQQKVTKLKRQIKKTKQQITVQNRRIKHWRHKLATLNTVNSNDQTATTSSSLQQLAALNYTGKNEITVNNNNPNFSAADLSTAKGAWQTYSNLDQLNRAGSANALLNKSLMPTAKRTELTWDPTGWHNKKLSSGWLYNRSHLLGYQLTGQNNNPKNLITGTRELNAPEMLAHEDDIAYYLKQHPAGYVRYRVTPVFRGNELLARGVQMEAQSIGSNAIHFNVYIFNVQNGVTLNYQDGTSQIN</sequence>
<dbReference type="Gene3D" id="3.40.570.10">
    <property type="entry name" value="Extracellular Endonuclease, subunit A"/>
    <property type="match status" value="1"/>
</dbReference>
<comment type="caution">
    <text evidence="2">The sequence shown here is derived from an EMBL/GenBank/DDBJ whole genome shotgun (WGS) entry which is preliminary data.</text>
</comment>
<dbReference type="EMBL" id="AZGB01000027">
    <property type="protein sequence ID" value="KRM04455.1"/>
    <property type="molecule type" value="Genomic_DNA"/>
</dbReference>
<evidence type="ECO:0000259" key="1">
    <source>
        <dbReference type="Pfam" id="PF13930"/>
    </source>
</evidence>
<evidence type="ECO:0000313" key="3">
    <source>
        <dbReference type="Proteomes" id="UP000051451"/>
    </source>
</evidence>